<gene>
    <name evidence="6" type="ORF">SAMN04488117_101788</name>
</gene>
<protein>
    <submittedName>
        <fullName evidence="6">Transcriptional regulator, IclR family</fullName>
    </submittedName>
</protein>
<organism evidence="6 7">
    <name type="scientific">Celeribacter baekdonensis</name>
    <dbReference type="NCBI Taxonomy" id="875171"/>
    <lineage>
        <taxon>Bacteria</taxon>
        <taxon>Pseudomonadati</taxon>
        <taxon>Pseudomonadota</taxon>
        <taxon>Alphaproteobacteria</taxon>
        <taxon>Rhodobacterales</taxon>
        <taxon>Roseobacteraceae</taxon>
        <taxon>Celeribacter</taxon>
    </lineage>
</organism>
<feature type="domain" description="HTH iclR-type" evidence="4">
    <location>
        <begin position="24"/>
        <end position="91"/>
    </location>
</feature>
<keyword evidence="2" id="KW-0238">DNA-binding</keyword>
<dbReference type="Pfam" id="PF09339">
    <property type="entry name" value="HTH_IclR"/>
    <property type="match status" value="1"/>
</dbReference>
<evidence type="ECO:0000256" key="1">
    <source>
        <dbReference type="ARBA" id="ARBA00023015"/>
    </source>
</evidence>
<dbReference type="InterPro" id="IPR014757">
    <property type="entry name" value="Tscrpt_reg_IclR_C"/>
</dbReference>
<feature type="domain" description="IclR-ED" evidence="5">
    <location>
        <begin position="85"/>
        <end position="267"/>
    </location>
</feature>
<proteinExistence type="predicted"/>
<dbReference type="GO" id="GO:0003700">
    <property type="term" value="F:DNA-binding transcription factor activity"/>
    <property type="evidence" value="ECO:0007669"/>
    <property type="project" value="TreeGrafter"/>
</dbReference>
<dbReference type="AlphaFoldDB" id="A0A1G7GZS8"/>
<dbReference type="PANTHER" id="PTHR30136">
    <property type="entry name" value="HELIX-TURN-HELIX TRANSCRIPTIONAL REGULATOR, ICLR FAMILY"/>
    <property type="match status" value="1"/>
</dbReference>
<reference evidence="6 7" key="1">
    <citation type="submission" date="2016-10" db="EMBL/GenBank/DDBJ databases">
        <authorList>
            <person name="de Groot N.N."/>
        </authorList>
    </citation>
    <scope>NUCLEOTIDE SEQUENCE [LARGE SCALE GENOMIC DNA]</scope>
    <source>
        <strain evidence="6 7">DSM 27375</strain>
    </source>
</reference>
<dbReference type="PROSITE" id="PS51078">
    <property type="entry name" value="ICLR_ED"/>
    <property type="match status" value="1"/>
</dbReference>
<evidence type="ECO:0000313" key="7">
    <source>
        <dbReference type="Proteomes" id="UP000182284"/>
    </source>
</evidence>
<dbReference type="SUPFAM" id="SSF46785">
    <property type="entry name" value="Winged helix' DNA-binding domain"/>
    <property type="match status" value="1"/>
</dbReference>
<evidence type="ECO:0000256" key="3">
    <source>
        <dbReference type="ARBA" id="ARBA00023163"/>
    </source>
</evidence>
<dbReference type="Gene3D" id="1.10.10.10">
    <property type="entry name" value="Winged helix-like DNA-binding domain superfamily/Winged helix DNA-binding domain"/>
    <property type="match status" value="1"/>
</dbReference>
<dbReference type="Proteomes" id="UP000182284">
    <property type="component" value="Unassembled WGS sequence"/>
</dbReference>
<dbReference type="EMBL" id="FNBL01000001">
    <property type="protein sequence ID" value="SDE93563.1"/>
    <property type="molecule type" value="Genomic_DNA"/>
</dbReference>
<dbReference type="InterPro" id="IPR012794">
    <property type="entry name" value="PcaR_PcaU"/>
</dbReference>
<sequence>MRILTFVRLLIILVRMANKSSDTISSLAKGLHVLECFGAETPKLSITDVSKQTGLDRATARRCLLTLHAEGYAEYDGKFFTLTHRALRLGMGAISALPLPQIVQPWLDQLTENIGESCSVSILDRTEIVYLARAAQKRVMSIGLMPGSRLPAHCTSMGRVLLAALPREEARAVVEASDLSPRTKFSVTDPEEVMARVDLVRNQGYALIDQEVEIGLRSIAVPLVNSHGAVVAALNTGMAATQARVEALIPVYLPKLLKVQSGLKRVL</sequence>
<dbReference type="PANTHER" id="PTHR30136:SF34">
    <property type="entry name" value="TRANSCRIPTIONAL REGULATOR"/>
    <property type="match status" value="1"/>
</dbReference>
<evidence type="ECO:0000313" key="6">
    <source>
        <dbReference type="EMBL" id="SDE93563.1"/>
    </source>
</evidence>
<evidence type="ECO:0000256" key="2">
    <source>
        <dbReference type="ARBA" id="ARBA00023125"/>
    </source>
</evidence>
<accession>A0A1G7GZS8</accession>
<dbReference type="PROSITE" id="PS51077">
    <property type="entry name" value="HTH_ICLR"/>
    <property type="match status" value="1"/>
</dbReference>
<dbReference type="GO" id="GO:0003677">
    <property type="term" value="F:DNA binding"/>
    <property type="evidence" value="ECO:0007669"/>
    <property type="project" value="UniProtKB-KW"/>
</dbReference>
<dbReference type="GO" id="GO:0046278">
    <property type="term" value="P:3,4-dihydroxybenzoate metabolic process"/>
    <property type="evidence" value="ECO:0007669"/>
    <property type="project" value="InterPro"/>
</dbReference>
<dbReference type="Gene3D" id="3.30.450.40">
    <property type="match status" value="1"/>
</dbReference>
<dbReference type="SMART" id="SM00346">
    <property type="entry name" value="HTH_ICLR"/>
    <property type="match status" value="1"/>
</dbReference>
<dbReference type="InterPro" id="IPR036388">
    <property type="entry name" value="WH-like_DNA-bd_sf"/>
</dbReference>
<keyword evidence="3" id="KW-0804">Transcription</keyword>
<dbReference type="NCBIfam" id="TIGR02431">
    <property type="entry name" value="pcaR_pcaU"/>
    <property type="match status" value="1"/>
</dbReference>
<dbReference type="InterPro" id="IPR050707">
    <property type="entry name" value="HTH_MetabolicPath_Reg"/>
</dbReference>
<dbReference type="InterPro" id="IPR029016">
    <property type="entry name" value="GAF-like_dom_sf"/>
</dbReference>
<evidence type="ECO:0000259" key="5">
    <source>
        <dbReference type="PROSITE" id="PS51078"/>
    </source>
</evidence>
<dbReference type="Pfam" id="PF01614">
    <property type="entry name" value="IclR_C"/>
    <property type="match status" value="1"/>
</dbReference>
<name>A0A1G7GZS8_9RHOB</name>
<keyword evidence="1" id="KW-0805">Transcription regulation</keyword>
<dbReference type="SUPFAM" id="SSF55781">
    <property type="entry name" value="GAF domain-like"/>
    <property type="match status" value="1"/>
</dbReference>
<dbReference type="InterPro" id="IPR005471">
    <property type="entry name" value="Tscrpt_reg_IclR_N"/>
</dbReference>
<dbReference type="GO" id="GO:0045893">
    <property type="term" value="P:positive regulation of DNA-templated transcription"/>
    <property type="evidence" value="ECO:0007669"/>
    <property type="project" value="InterPro"/>
</dbReference>
<dbReference type="GO" id="GO:0045892">
    <property type="term" value="P:negative regulation of DNA-templated transcription"/>
    <property type="evidence" value="ECO:0007669"/>
    <property type="project" value="TreeGrafter"/>
</dbReference>
<evidence type="ECO:0000259" key="4">
    <source>
        <dbReference type="PROSITE" id="PS51077"/>
    </source>
</evidence>
<dbReference type="InterPro" id="IPR036390">
    <property type="entry name" value="WH_DNA-bd_sf"/>
</dbReference>